<reference evidence="2" key="2">
    <citation type="submission" date="2025-08" db="UniProtKB">
        <authorList>
            <consortium name="Ensembl"/>
        </authorList>
    </citation>
    <scope>IDENTIFICATION</scope>
    <source>
        <strain evidence="2">Hd-rR</strain>
    </source>
</reference>
<reference evidence="2" key="3">
    <citation type="submission" date="2025-09" db="UniProtKB">
        <authorList>
            <consortium name="Ensembl"/>
        </authorList>
    </citation>
    <scope>IDENTIFICATION</scope>
    <source>
        <strain evidence="2">Hd-rR</strain>
    </source>
</reference>
<sequence>MTFFYDILKKKKHHCAYYNNPKHASKLTEDWLQFKGITQNQWNDLHRRSPYNLKHYSKEEGANSTKSRRAKLIESNPKRQSAVIRSFKNKFF</sequence>
<accession>A0A3B3ILW6</accession>
<reference evidence="2 3" key="1">
    <citation type="journal article" date="2007" name="Nature">
        <title>The medaka draft genome and insights into vertebrate genome evolution.</title>
        <authorList>
            <person name="Kasahara M."/>
            <person name="Naruse K."/>
            <person name="Sasaki S."/>
            <person name="Nakatani Y."/>
            <person name="Qu W."/>
            <person name="Ahsan B."/>
            <person name="Yamada T."/>
            <person name="Nagayasu Y."/>
            <person name="Doi K."/>
            <person name="Kasai Y."/>
            <person name="Jindo T."/>
            <person name="Kobayashi D."/>
            <person name="Shimada A."/>
            <person name="Toyoda A."/>
            <person name="Kuroki Y."/>
            <person name="Fujiyama A."/>
            <person name="Sasaki T."/>
            <person name="Shimizu A."/>
            <person name="Asakawa S."/>
            <person name="Shimizu N."/>
            <person name="Hashimoto S."/>
            <person name="Yang J."/>
            <person name="Lee Y."/>
            <person name="Matsushima K."/>
            <person name="Sugano S."/>
            <person name="Sakaizumi M."/>
            <person name="Narita T."/>
            <person name="Ohishi K."/>
            <person name="Haga S."/>
            <person name="Ohta F."/>
            <person name="Nomoto H."/>
            <person name="Nogata K."/>
            <person name="Morishita T."/>
            <person name="Endo T."/>
            <person name="Shin-I T."/>
            <person name="Takeda H."/>
            <person name="Morishita S."/>
            <person name="Kohara Y."/>
        </authorList>
    </citation>
    <scope>NUCLEOTIDE SEQUENCE [LARGE SCALE GENOMIC DNA]</scope>
    <source>
        <strain evidence="2 3">Hd-rR</strain>
    </source>
</reference>
<evidence type="ECO:0000256" key="1">
    <source>
        <dbReference type="SAM" id="MobiDB-lite"/>
    </source>
</evidence>
<protein>
    <submittedName>
        <fullName evidence="2">Uncharacterized protein</fullName>
    </submittedName>
</protein>
<proteinExistence type="predicted"/>
<dbReference type="Ensembl" id="ENSORLT00000034860.1">
    <property type="protein sequence ID" value="ENSORLP00000044652.1"/>
    <property type="gene ID" value="ENSORLG00000027251.1"/>
</dbReference>
<dbReference type="AlphaFoldDB" id="A0A3B3ILW6"/>
<dbReference type="Proteomes" id="UP000001038">
    <property type="component" value="Chromosome 4"/>
</dbReference>
<organism evidence="2 3">
    <name type="scientific">Oryzias latipes</name>
    <name type="common">Japanese rice fish</name>
    <name type="synonym">Japanese killifish</name>
    <dbReference type="NCBI Taxonomy" id="8090"/>
    <lineage>
        <taxon>Eukaryota</taxon>
        <taxon>Metazoa</taxon>
        <taxon>Chordata</taxon>
        <taxon>Craniata</taxon>
        <taxon>Vertebrata</taxon>
        <taxon>Euteleostomi</taxon>
        <taxon>Actinopterygii</taxon>
        <taxon>Neopterygii</taxon>
        <taxon>Teleostei</taxon>
        <taxon>Neoteleostei</taxon>
        <taxon>Acanthomorphata</taxon>
        <taxon>Ovalentaria</taxon>
        <taxon>Atherinomorphae</taxon>
        <taxon>Beloniformes</taxon>
        <taxon>Adrianichthyidae</taxon>
        <taxon>Oryziinae</taxon>
        <taxon>Oryzias</taxon>
    </lineage>
</organism>
<evidence type="ECO:0000313" key="3">
    <source>
        <dbReference type="Proteomes" id="UP000001038"/>
    </source>
</evidence>
<dbReference type="InParanoid" id="A0A3B3ILW6"/>
<keyword evidence="3" id="KW-1185">Reference proteome</keyword>
<feature type="region of interest" description="Disordered" evidence="1">
    <location>
        <begin position="57"/>
        <end position="77"/>
    </location>
</feature>
<name>A0A3B3ILW6_ORYLA</name>
<evidence type="ECO:0000313" key="2">
    <source>
        <dbReference type="Ensembl" id="ENSORLP00000044652.1"/>
    </source>
</evidence>